<organism evidence="2 3">
    <name type="scientific">Belnapia arida</name>
    <dbReference type="NCBI Taxonomy" id="2804533"/>
    <lineage>
        <taxon>Bacteria</taxon>
        <taxon>Pseudomonadati</taxon>
        <taxon>Pseudomonadota</taxon>
        <taxon>Alphaproteobacteria</taxon>
        <taxon>Acetobacterales</taxon>
        <taxon>Roseomonadaceae</taxon>
        <taxon>Belnapia</taxon>
    </lineage>
</organism>
<keyword evidence="1" id="KW-1133">Transmembrane helix</keyword>
<comment type="caution">
    <text evidence="2">The sequence shown here is derived from an EMBL/GenBank/DDBJ whole genome shotgun (WGS) entry which is preliminary data.</text>
</comment>
<accession>A0ABS1U022</accession>
<proteinExistence type="predicted"/>
<protein>
    <submittedName>
        <fullName evidence="2">Uncharacterized protein</fullName>
    </submittedName>
</protein>
<evidence type="ECO:0000313" key="3">
    <source>
        <dbReference type="Proteomes" id="UP000660885"/>
    </source>
</evidence>
<sequence length="57" mass="5891">MAGTFSTVMARPVPVVAGLMALGAVLAFLEMGTPAALAFMVAGLVMMYAYGRNARPQ</sequence>
<dbReference type="EMBL" id="JAETWB010000002">
    <property type="protein sequence ID" value="MBL6078036.1"/>
    <property type="molecule type" value="Genomic_DNA"/>
</dbReference>
<dbReference type="RefSeq" id="WP_202831186.1">
    <property type="nucleotide sequence ID" value="NZ_JAETWB010000002.1"/>
</dbReference>
<keyword evidence="1" id="KW-0812">Transmembrane</keyword>
<keyword evidence="1" id="KW-0472">Membrane</keyword>
<evidence type="ECO:0000313" key="2">
    <source>
        <dbReference type="EMBL" id="MBL6078036.1"/>
    </source>
</evidence>
<keyword evidence="3" id="KW-1185">Reference proteome</keyword>
<evidence type="ECO:0000256" key="1">
    <source>
        <dbReference type="SAM" id="Phobius"/>
    </source>
</evidence>
<name>A0ABS1U022_9PROT</name>
<reference evidence="2 3" key="1">
    <citation type="submission" date="2021-01" db="EMBL/GenBank/DDBJ databases">
        <title>Belnapia mucosa sp. nov. and Belnapia arida sp. nov., isolated from the Tabernas Desert (Almeria, Spain).</title>
        <authorList>
            <person name="Molina-Menor E."/>
            <person name="Vidal-Verdu A."/>
            <person name="Calonge A."/>
            <person name="Satari L."/>
            <person name="Pereto J."/>
            <person name="Porcar M."/>
        </authorList>
    </citation>
    <scope>NUCLEOTIDE SEQUENCE [LARGE SCALE GENOMIC DNA]</scope>
    <source>
        <strain evidence="2 3">T18</strain>
    </source>
</reference>
<gene>
    <name evidence="2" type="ORF">JMJ56_08465</name>
</gene>
<feature type="transmembrane region" description="Helical" evidence="1">
    <location>
        <begin position="12"/>
        <end position="29"/>
    </location>
</feature>
<feature type="transmembrane region" description="Helical" evidence="1">
    <location>
        <begin position="35"/>
        <end position="51"/>
    </location>
</feature>
<dbReference type="Proteomes" id="UP000660885">
    <property type="component" value="Unassembled WGS sequence"/>
</dbReference>